<dbReference type="PROSITE" id="PS00178">
    <property type="entry name" value="AA_TRNA_LIGASE_I"/>
    <property type="match status" value="1"/>
</dbReference>
<evidence type="ECO:0000259" key="11">
    <source>
        <dbReference type="Pfam" id="PF00749"/>
    </source>
</evidence>
<dbReference type="GO" id="GO:0005524">
    <property type="term" value="F:ATP binding"/>
    <property type="evidence" value="ECO:0007669"/>
    <property type="project" value="UniProtKB-KW"/>
</dbReference>
<dbReference type="InterPro" id="IPR008925">
    <property type="entry name" value="aa_tRNA-synth_I_cd-bd_sf"/>
</dbReference>
<comment type="similarity">
    <text evidence="2">Belongs to the class-I aminoacyl-tRNA synthetase family. Glutamate--tRNA ligase type 1 subfamily.</text>
</comment>
<evidence type="ECO:0000256" key="4">
    <source>
        <dbReference type="ARBA" id="ARBA00022598"/>
    </source>
</evidence>
<keyword evidence="7 10" id="KW-0648">Protein biosynthesis</keyword>
<dbReference type="STRING" id="1054147.F4PK87"/>
<keyword evidence="4 10" id="KW-0436">Ligase</keyword>
<dbReference type="InterPro" id="IPR020751">
    <property type="entry name" value="aa-tRNA-synth_I_codon-bd_sub2"/>
</dbReference>
<evidence type="ECO:0000256" key="8">
    <source>
        <dbReference type="ARBA" id="ARBA00023146"/>
    </source>
</evidence>
<dbReference type="OrthoDB" id="428822at2759"/>
<dbReference type="GO" id="GO:0008270">
    <property type="term" value="F:zinc ion binding"/>
    <property type="evidence" value="ECO:0007669"/>
    <property type="project" value="InterPro"/>
</dbReference>
<dbReference type="PRINTS" id="PR00987">
    <property type="entry name" value="TRNASYNTHGLU"/>
</dbReference>
<dbReference type="CDD" id="cd00808">
    <property type="entry name" value="GluRS_core"/>
    <property type="match status" value="1"/>
</dbReference>
<dbReference type="GO" id="GO:0000049">
    <property type="term" value="F:tRNA binding"/>
    <property type="evidence" value="ECO:0007669"/>
    <property type="project" value="InterPro"/>
</dbReference>
<dbReference type="GO" id="GO:0004818">
    <property type="term" value="F:glutamate-tRNA ligase activity"/>
    <property type="evidence" value="ECO:0007669"/>
    <property type="project" value="UniProtKB-EC"/>
</dbReference>
<dbReference type="GeneID" id="14876465"/>
<feature type="domain" description="Glutamyl/glutaminyl-tRNA synthetase class Ib catalytic" evidence="11">
    <location>
        <begin position="82"/>
        <end position="401"/>
    </location>
</feature>
<evidence type="ECO:0000313" key="13">
    <source>
        <dbReference type="EMBL" id="EGG24011.1"/>
    </source>
</evidence>
<evidence type="ECO:0000256" key="6">
    <source>
        <dbReference type="ARBA" id="ARBA00022840"/>
    </source>
</evidence>
<dbReference type="InterPro" id="IPR045462">
    <property type="entry name" value="aa-tRNA-synth_I_cd-bd"/>
</dbReference>
<evidence type="ECO:0000256" key="1">
    <source>
        <dbReference type="ARBA" id="ARBA00004173"/>
    </source>
</evidence>
<dbReference type="GO" id="GO:0005739">
    <property type="term" value="C:mitochondrion"/>
    <property type="evidence" value="ECO:0007669"/>
    <property type="project" value="UniProtKB-SubCell"/>
</dbReference>
<dbReference type="Pfam" id="PF00749">
    <property type="entry name" value="tRNA-synt_1c"/>
    <property type="match status" value="1"/>
</dbReference>
<gene>
    <name evidence="13" type="primary">mgluS</name>
    <name evidence="13" type="ORF">DFA_06149</name>
</gene>
<name>F4PK87_CACFS</name>
<dbReference type="InterPro" id="IPR020058">
    <property type="entry name" value="Glu/Gln-tRNA-synth_Ib_cat-dom"/>
</dbReference>
<feature type="domain" description="Aminoacyl-tRNA synthetase class I anticodon-binding" evidence="12">
    <location>
        <begin position="425"/>
        <end position="580"/>
    </location>
</feature>
<sequence length="586" mass="65720">MILIRKSAMNLTTAGSSTSRLLVSSLFKHAIATSSSSSSPPNNRYYCSNADSNNTTATTTNTNPTTSCNHQHSHSKKIGDHVRVRYAPSPTGSLHLGGLRTALYNYLFARKEGGTFILRIEDTDRTRFVEGSAKNLENCLEWAGIPYDEGPARPRIEFAPYVQSERLPLYKQHADELVKKGSAYYCFCTSERLEVLKANTMGKQSVSIYDRNCLRLSKEEIEKRLANGMSHTIRLKIPHTTPFTKFNDIVKGSVQFANSMIDDQILLKSDGFPTYHLASVVDDHHMKITHIIRGEEWISSTPKHVILYEAFGWTPPTFAHVPLLLNKDKSKLSKRQGDVSVDAYINKGYLPEALVNFVAFLGWAPSETTKEVFTLKELINSFSLEGINKSGSVVDLDKLDWLNVQHIRLQIDNGGPGMMDIVKQVKENLKRDLAIDSEEDEKFLIDAIKCVKDRIHKVIDFNQLLKPFYLEPDLTTEEAIKMKAKVWNKDNVTVGVPLFLKKLAAIDNAEFKTDTIYSTLQNTVREMNQSQQLTDKELSTKTNQLMSVIRYILLGAPTGGGIPATIAILGKDKTINRINSNLNSSI</sequence>
<dbReference type="RefSeq" id="XP_004361862.1">
    <property type="nucleotide sequence ID" value="XM_004361805.1"/>
</dbReference>
<keyword evidence="6 10" id="KW-0067">ATP-binding</keyword>
<dbReference type="InterPro" id="IPR049940">
    <property type="entry name" value="GluQ/Sye"/>
</dbReference>
<dbReference type="Proteomes" id="UP000007797">
    <property type="component" value="Unassembled WGS sequence"/>
</dbReference>
<evidence type="ECO:0000313" key="14">
    <source>
        <dbReference type="Proteomes" id="UP000007797"/>
    </source>
</evidence>
<keyword evidence="8 10" id="KW-0030">Aminoacyl-tRNA synthetase</keyword>
<protein>
    <recommendedName>
        <fullName evidence="3">glutamate--tRNA ligase</fullName>
        <ecNumber evidence="3">6.1.1.17</ecNumber>
    </recommendedName>
    <alternativeName>
        <fullName evidence="9">Glutamyl-tRNA synthetase</fullName>
    </alternativeName>
</protein>
<dbReference type="InterPro" id="IPR001412">
    <property type="entry name" value="aa-tRNA-synth_I_CS"/>
</dbReference>
<dbReference type="AlphaFoldDB" id="F4PK87"/>
<comment type="subcellular location">
    <subcellularLocation>
        <location evidence="1">Mitochondrion</location>
    </subcellularLocation>
</comment>
<dbReference type="InterPro" id="IPR014729">
    <property type="entry name" value="Rossmann-like_a/b/a_fold"/>
</dbReference>
<dbReference type="KEGG" id="dfa:DFA_06149"/>
<dbReference type="InterPro" id="IPR033910">
    <property type="entry name" value="GluRS_core"/>
</dbReference>
<evidence type="ECO:0000259" key="12">
    <source>
        <dbReference type="Pfam" id="PF19269"/>
    </source>
</evidence>
<dbReference type="SUPFAM" id="SSF48163">
    <property type="entry name" value="An anticodon-binding domain of class I aminoacyl-tRNA synthetases"/>
    <property type="match status" value="1"/>
</dbReference>
<evidence type="ECO:0000256" key="9">
    <source>
        <dbReference type="ARBA" id="ARBA00030865"/>
    </source>
</evidence>
<keyword evidence="14" id="KW-1185">Reference proteome</keyword>
<dbReference type="PANTHER" id="PTHR43311">
    <property type="entry name" value="GLUTAMATE--TRNA LIGASE"/>
    <property type="match status" value="1"/>
</dbReference>
<evidence type="ECO:0000256" key="2">
    <source>
        <dbReference type="ARBA" id="ARBA00007894"/>
    </source>
</evidence>
<accession>F4PK87</accession>
<evidence type="ECO:0000256" key="3">
    <source>
        <dbReference type="ARBA" id="ARBA00012835"/>
    </source>
</evidence>
<dbReference type="GO" id="GO:0006424">
    <property type="term" value="P:glutamyl-tRNA aminoacylation"/>
    <property type="evidence" value="ECO:0007669"/>
    <property type="project" value="InterPro"/>
</dbReference>
<dbReference type="OMA" id="CLEWAGI"/>
<dbReference type="SUPFAM" id="SSF52374">
    <property type="entry name" value="Nucleotidylyl transferase"/>
    <property type="match status" value="1"/>
</dbReference>
<dbReference type="FunFam" id="3.40.50.620:FF:000045">
    <property type="entry name" value="Glutamate--tRNA ligase, mitochondrial"/>
    <property type="match status" value="1"/>
</dbReference>
<reference evidence="14" key="1">
    <citation type="journal article" date="2011" name="Genome Res.">
        <title>Phylogeny-wide analysis of social amoeba genomes highlights ancient origins for complex intercellular communication.</title>
        <authorList>
            <person name="Heidel A.J."/>
            <person name="Lawal H.M."/>
            <person name="Felder M."/>
            <person name="Schilde C."/>
            <person name="Helps N.R."/>
            <person name="Tunggal B."/>
            <person name="Rivero F."/>
            <person name="John U."/>
            <person name="Schleicher M."/>
            <person name="Eichinger L."/>
            <person name="Platzer M."/>
            <person name="Noegel A.A."/>
            <person name="Schaap P."/>
            <person name="Gloeckner G."/>
        </authorList>
    </citation>
    <scope>NUCLEOTIDE SEQUENCE [LARGE SCALE GENOMIC DNA]</scope>
    <source>
        <strain evidence="14">SH3</strain>
    </source>
</reference>
<evidence type="ECO:0000256" key="7">
    <source>
        <dbReference type="ARBA" id="ARBA00022917"/>
    </source>
</evidence>
<evidence type="ECO:0000256" key="10">
    <source>
        <dbReference type="RuleBase" id="RU363037"/>
    </source>
</evidence>
<dbReference type="Gene3D" id="1.10.10.350">
    <property type="match status" value="1"/>
</dbReference>
<dbReference type="EC" id="6.1.1.17" evidence="3"/>
<dbReference type="EMBL" id="GL883007">
    <property type="protein sequence ID" value="EGG24011.1"/>
    <property type="molecule type" value="Genomic_DNA"/>
</dbReference>
<dbReference type="PANTHER" id="PTHR43311:SF2">
    <property type="entry name" value="GLUTAMATE--TRNA LIGASE, MITOCHONDRIAL-RELATED"/>
    <property type="match status" value="1"/>
</dbReference>
<dbReference type="InterPro" id="IPR000924">
    <property type="entry name" value="Glu/Gln-tRNA-synth"/>
</dbReference>
<dbReference type="NCBIfam" id="TIGR00464">
    <property type="entry name" value="gltX_bact"/>
    <property type="match status" value="1"/>
</dbReference>
<organism evidence="13 14">
    <name type="scientific">Cavenderia fasciculata</name>
    <name type="common">Slime mold</name>
    <name type="synonym">Dictyostelium fasciculatum</name>
    <dbReference type="NCBI Taxonomy" id="261658"/>
    <lineage>
        <taxon>Eukaryota</taxon>
        <taxon>Amoebozoa</taxon>
        <taxon>Evosea</taxon>
        <taxon>Eumycetozoa</taxon>
        <taxon>Dictyostelia</taxon>
        <taxon>Acytosteliales</taxon>
        <taxon>Cavenderiaceae</taxon>
        <taxon>Cavenderia</taxon>
    </lineage>
</organism>
<evidence type="ECO:0000256" key="5">
    <source>
        <dbReference type="ARBA" id="ARBA00022741"/>
    </source>
</evidence>
<proteinExistence type="inferred from homology"/>
<keyword evidence="5 10" id="KW-0547">Nucleotide-binding</keyword>
<dbReference type="Pfam" id="PF19269">
    <property type="entry name" value="Anticodon_2"/>
    <property type="match status" value="1"/>
</dbReference>
<dbReference type="Gene3D" id="3.40.50.620">
    <property type="entry name" value="HUPs"/>
    <property type="match status" value="1"/>
</dbReference>
<dbReference type="HAMAP" id="MF_00022">
    <property type="entry name" value="Glu_tRNA_synth_type1"/>
    <property type="match status" value="1"/>
</dbReference>
<dbReference type="InterPro" id="IPR004527">
    <property type="entry name" value="Glu-tRNA-ligase_bac/mito"/>
</dbReference>